<proteinExistence type="inferred from homology"/>
<evidence type="ECO:0000313" key="6">
    <source>
        <dbReference type="Proteomes" id="UP001458880"/>
    </source>
</evidence>
<evidence type="ECO:0000259" key="4">
    <source>
        <dbReference type="Pfam" id="PF24064"/>
    </source>
</evidence>
<protein>
    <recommendedName>
        <fullName evidence="2">GATOR complex protein NPRL3</fullName>
    </recommendedName>
    <alternativeName>
        <fullName evidence="2">Nitrogen permease regulator 3-like protein</fullName>
    </alternativeName>
</protein>
<dbReference type="Proteomes" id="UP001458880">
    <property type="component" value="Unassembled WGS sequence"/>
</dbReference>
<accession>A0AAW1L7K6</accession>
<dbReference type="GO" id="GO:1990130">
    <property type="term" value="C:GATOR1 complex"/>
    <property type="evidence" value="ECO:0007669"/>
    <property type="project" value="UniProtKB-UniRule"/>
</dbReference>
<name>A0AAW1L7K6_POPJA</name>
<comment type="function">
    <text evidence="2">As a component of the GATOR1 complex functions as an inhibitor of the amino acid-sensing branch of the TORC1 pathway.</text>
</comment>
<dbReference type="InterPro" id="IPR056603">
    <property type="entry name" value="HTH_NPRL3"/>
</dbReference>
<reference evidence="5 6" key="1">
    <citation type="journal article" date="2024" name="BMC Genomics">
        <title>De novo assembly and annotation of Popillia japonica's genome with initial clues to its potential as an invasive pest.</title>
        <authorList>
            <person name="Cucini C."/>
            <person name="Boschi S."/>
            <person name="Funari R."/>
            <person name="Cardaioli E."/>
            <person name="Iannotti N."/>
            <person name="Marturano G."/>
            <person name="Paoli F."/>
            <person name="Bruttini M."/>
            <person name="Carapelli A."/>
            <person name="Frati F."/>
            <person name="Nardi F."/>
        </authorList>
    </citation>
    <scope>NUCLEOTIDE SEQUENCE [LARGE SCALE GENOMIC DNA]</scope>
    <source>
        <strain evidence="5">DMR45628</strain>
    </source>
</reference>
<gene>
    <name evidence="5" type="ORF">QE152_g15313</name>
</gene>
<dbReference type="GO" id="GO:0038202">
    <property type="term" value="P:TORC1 signaling"/>
    <property type="evidence" value="ECO:0007669"/>
    <property type="project" value="TreeGrafter"/>
</dbReference>
<comment type="caution">
    <text evidence="5">The sequence shown here is derived from an EMBL/GenBank/DDBJ whole genome shotgun (WGS) entry which is preliminary data.</text>
</comment>
<feature type="compositionally biased region" description="Low complexity" evidence="3">
    <location>
        <begin position="451"/>
        <end position="475"/>
    </location>
</feature>
<comment type="similarity">
    <text evidence="1 2">Belongs to the NPR3 family.</text>
</comment>
<evidence type="ECO:0000313" key="5">
    <source>
        <dbReference type="EMBL" id="KAK9730322.1"/>
    </source>
</evidence>
<sequence length="608" mass="69237">MVTSCLHDVTERWLCKSCEKTGNQTSIQLNIHEYLFGSVFLIHSLNDPNNFNFRHIIKSNEPSNTRRKNPYTLPIVEDLLQSPPQLTSNISNGHLTGFTDEFLSSLFAVKAEELCNRKFELKVNDVRFVSHPTLLQRRNKTQDESGLLLINIVFALQAVASHSVVKCYHDLSKRMGIVLKHEEQRCGFISEQTLTMTTAHDDGYANNTDISFKVILEKCILAQNIKKMYDDLCSTGLVSIRINKWIPLTFCLPQKVHQWHLQGKVIEPEDINRCLLSLKPYHSLLLLCPVQKIHNFSPLDGSPSLIRLLSQYSPLKNLQTLAADADLTLFHVYQLTAHLVYWAKATVIFPVCSTNKYVIAYDAPLSINSPLVDKFNELFPESNLIQTISEFSLPTSLGQKCNPLCHPSQQNQLVQMIIWMLQHHLLLQLHTYIQYIPLEHGFKKSSSGAETKTTNPTSKSTVSTSTFSSGNTVNSRTESESGLSNISGTPEPYSDVDLNNKDGNLESLSFTSVDEDKPEYQEELLLDFPEEERNAVFKIQSSNNREDLTLFARLCRKKYFTGDHHIEEIMYLENLRRSQLLQLLDKFRDVLITYETVDPAIAMFSCSL</sequence>
<dbReference type="GO" id="GO:0010508">
    <property type="term" value="P:positive regulation of autophagy"/>
    <property type="evidence" value="ECO:0007669"/>
    <property type="project" value="TreeGrafter"/>
</dbReference>
<evidence type="ECO:0000256" key="3">
    <source>
        <dbReference type="SAM" id="MobiDB-lite"/>
    </source>
</evidence>
<feature type="domain" description="GATOR1 complex protein NPRL3 C-terminal HTH" evidence="4">
    <location>
        <begin position="530"/>
        <end position="592"/>
    </location>
</feature>
<keyword evidence="6" id="KW-1185">Reference proteome</keyword>
<organism evidence="5 6">
    <name type="scientific">Popillia japonica</name>
    <name type="common">Japanese beetle</name>
    <dbReference type="NCBI Taxonomy" id="7064"/>
    <lineage>
        <taxon>Eukaryota</taxon>
        <taxon>Metazoa</taxon>
        <taxon>Ecdysozoa</taxon>
        <taxon>Arthropoda</taxon>
        <taxon>Hexapoda</taxon>
        <taxon>Insecta</taxon>
        <taxon>Pterygota</taxon>
        <taxon>Neoptera</taxon>
        <taxon>Endopterygota</taxon>
        <taxon>Coleoptera</taxon>
        <taxon>Polyphaga</taxon>
        <taxon>Scarabaeiformia</taxon>
        <taxon>Scarabaeidae</taxon>
        <taxon>Rutelinae</taxon>
        <taxon>Popillia</taxon>
    </lineage>
</organism>
<dbReference type="GO" id="GO:1904262">
    <property type="term" value="P:negative regulation of TORC1 signaling"/>
    <property type="evidence" value="ECO:0007669"/>
    <property type="project" value="TreeGrafter"/>
</dbReference>
<dbReference type="EMBL" id="JASPKY010000148">
    <property type="protein sequence ID" value="KAK9730322.1"/>
    <property type="molecule type" value="Genomic_DNA"/>
</dbReference>
<dbReference type="AlphaFoldDB" id="A0AAW1L7K6"/>
<dbReference type="InterPro" id="IPR005365">
    <property type="entry name" value="Npr3"/>
</dbReference>
<dbReference type="GO" id="GO:0034198">
    <property type="term" value="P:cellular response to amino acid starvation"/>
    <property type="evidence" value="ECO:0007669"/>
    <property type="project" value="UniProtKB-UniRule"/>
</dbReference>
<dbReference type="Pfam" id="PF24064">
    <property type="entry name" value="HTH_NPRL3"/>
    <property type="match status" value="1"/>
</dbReference>
<dbReference type="Pfam" id="PF03666">
    <property type="entry name" value="NPR3"/>
    <property type="match status" value="1"/>
</dbReference>
<comment type="subcellular location">
    <subcellularLocation>
        <location evidence="2">Lysosome</location>
    </subcellularLocation>
</comment>
<keyword evidence="2" id="KW-0458">Lysosome</keyword>
<evidence type="ECO:0000256" key="1">
    <source>
        <dbReference type="ARBA" id="ARBA00010546"/>
    </source>
</evidence>
<dbReference type="PANTHER" id="PTHR13153">
    <property type="entry name" value="CGTHBA PROTEIN -14 GENE PROTEIN"/>
    <property type="match status" value="1"/>
</dbReference>
<dbReference type="PANTHER" id="PTHR13153:SF5">
    <property type="entry name" value="GATOR COMPLEX PROTEIN NPRL3"/>
    <property type="match status" value="1"/>
</dbReference>
<evidence type="ECO:0000256" key="2">
    <source>
        <dbReference type="RuleBase" id="RU368069"/>
    </source>
</evidence>
<feature type="region of interest" description="Disordered" evidence="3">
    <location>
        <begin position="445"/>
        <end position="498"/>
    </location>
</feature>
<dbReference type="GO" id="GO:0005764">
    <property type="term" value="C:lysosome"/>
    <property type="evidence" value="ECO:0007669"/>
    <property type="project" value="UniProtKB-SubCell"/>
</dbReference>
<keyword evidence="2" id="KW-0732">Signal</keyword>